<proteinExistence type="predicted"/>
<feature type="non-terminal residue" evidence="1">
    <location>
        <position position="1"/>
    </location>
</feature>
<protein>
    <submittedName>
        <fullName evidence="1">Uncharacterized protein</fullName>
    </submittedName>
</protein>
<accession>A0A5J9VXE9</accession>
<evidence type="ECO:0000313" key="2">
    <source>
        <dbReference type="Proteomes" id="UP000324897"/>
    </source>
</evidence>
<organism evidence="1 2">
    <name type="scientific">Eragrostis curvula</name>
    <name type="common">weeping love grass</name>
    <dbReference type="NCBI Taxonomy" id="38414"/>
    <lineage>
        <taxon>Eukaryota</taxon>
        <taxon>Viridiplantae</taxon>
        <taxon>Streptophyta</taxon>
        <taxon>Embryophyta</taxon>
        <taxon>Tracheophyta</taxon>
        <taxon>Spermatophyta</taxon>
        <taxon>Magnoliopsida</taxon>
        <taxon>Liliopsida</taxon>
        <taxon>Poales</taxon>
        <taxon>Poaceae</taxon>
        <taxon>PACMAD clade</taxon>
        <taxon>Chloridoideae</taxon>
        <taxon>Eragrostideae</taxon>
        <taxon>Eragrostidinae</taxon>
        <taxon>Eragrostis</taxon>
    </lineage>
</organism>
<dbReference type="AlphaFoldDB" id="A0A5J9VXE9"/>
<reference evidence="1 2" key="1">
    <citation type="journal article" date="2019" name="Sci. Rep.">
        <title>A high-quality genome of Eragrostis curvula grass provides insights into Poaceae evolution and supports new strategies to enhance forage quality.</title>
        <authorList>
            <person name="Carballo J."/>
            <person name="Santos B.A.C.M."/>
            <person name="Zappacosta D."/>
            <person name="Garbus I."/>
            <person name="Selva J.P."/>
            <person name="Gallo C.A."/>
            <person name="Diaz A."/>
            <person name="Albertini E."/>
            <person name="Caccamo M."/>
            <person name="Echenique V."/>
        </authorList>
    </citation>
    <scope>NUCLEOTIDE SEQUENCE [LARGE SCALE GENOMIC DNA]</scope>
    <source>
        <strain evidence="2">cv. Victoria</strain>
        <tissue evidence="1">Leaf</tissue>
    </source>
</reference>
<feature type="non-terminal residue" evidence="1">
    <location>
        <position position="152"/>
    </location>
</feature>
<name>A0A5J9VXE9_9POAL</name>
<sequence>PVRLSHNRRRSSSHIHLWNPISAATSLLRIAPYRPAHSHAHLRCLSCLITPHHGGQFLGGRIHDGWIHSRRACSGGALDQPLLLKPSTNLMASLKLEQRSEGFARQDLFFVSRAVDLTKCRSEAGYETGLEFVLPFLHRTKSMHLQTAARVG</sequence>
<keyword evidence="2" id="KW-1185">Reference proteome</keyword>
<dbReference type="EMBL" id="RWGY01000007">
    <property type="protein sequence ID" value="TVU40598.1"/>
    <property type="molecule type" value="Genomic_DNA"/>
</dbReference>
<gene>
    <name evidence="1" type="ORF">EJB05_14065</name>
</gene>
<dbReference type="Proteomes" id="UP000324897">
    <property type="component" value="Chromosome 4"/>
</dbReference>
<evidence type="ECO:0000313" key="1">
    <source>
        <dbReference type="EMBL" id="TVU40598.1"/>
    </source>
</evidence>
<dbReference type="Gramene" id="TVU40598">
    <property type="protein sequence ID" value="TVU40598"/>
    <property type="gene ID" value="EJB05_14065"/>
</dbReference>
<comment type="caution">
    <text evidence="1">The sequence shown here is derived from an EMBL/GenBank/DDBJ whole genome shotgun (WGS) entry which is preliminary data.</text>
</comment>